<dbReference type="RefSeq" id="WP_100282343.1">
    <property type="nucleotide sequence ID" value="NZ_CP024923.1"/>
</dbReference>
<dbReference type="GO" id="GO:0004519">
    <property type="term" value="F:endonuclease activity"/>
    <property type="evidence" value="ECO:0007669"/>
    <property type="project" value="UniProtKB-KW"/>
</dbReference>
<comment type="function">
    <text evidence="6">May nick specific sequences that contain T:G mispairs resulting from m5C-deamination.</text>
</comment>
<keyword evidence="1 6" id="KW-0540">Nuclease</keyword>
<evidence type="ECO:0000256" key="3">
    <source>
        <dbReference type="ARBA" id="ARBA00022763"/>
    </source>
</evidence>
<dbReference type="REBASE" id="227950">
    <property type="entry name" value="V.SspCra20ORF11580P"/>
</dbReference>
<feature type="region of interest" description="Disordered" evidence="7">
    <location>
        <begin position="1"/>
        <end position="20"/>
    </location>
</feature>
<dbReference type="Proteomes" id="UP000229081">
    <property type="component" value="Chromosome"/>
</dbReference>
<keyword evidence="5 6" id="KW-0234">DNA repair</keyword>
<dbReference type="OrthoDB" id="9801520at2"/>
<sequence>MSDTLDPSGRSERMRRIKGRDTRPELAVRRILHLAGYRFRLHAKDLPGKPDIVSRRRRKAILVHGCFWHRHDDPTCKLARLPKSRLDFWLPKLETNRERDARALAALEALGWRVLVVWECQMRNKDELASRVLTFWGNE</sequence>
<feature type="compositionally biased region" description="Basic and acidic residues" evidence="7">
    <location>
        <begin position="9"/>
        <end position="20"/>
    </location>
</feature>
<keyword evidence="2 6" id="KW-0255">Endonuclease</keyword>
<keyword evidence="3 6" id="KW-0227">DNA damage</keyword>
<dbReference type="EC" id="3.1.-.-" evidence="6"/>
<proteinExistence type="inferred from homology"/>
<dbReference type="InterPro" id="IPR004603">
    <property type="entry name" value="DNA_mismatch_endonuc_vsr"/>
</dbReference>
<dbReference type="PIRSF" id="PIRSF018267">
    <property type="entry name" value="VSR_endonuc"/>
    <property type="match status" value="1"/>
</dbReference>
<evidence type="ECO:0000256" key="1">
    <source>
        <dbReference type="ARBA" id="ARBA00022722"/>
    </source>
</evidence>
<evidence type="ECO:0000256" key="6">
    <source>
        <dbReference type="PIRNR" id="PIRNR018267"/>
    </source>
</evidence>
<dbReference type="CDD" id="cd00221">
    <property type="entry name" value="Vsr"/>
    <property type="match status" value="1"/>
</dbReference>
<dbReference type="NCBIfam" id="TIGR00632">
    <property type="entry name" value="vsr"/>
    <property type="match status" value="1"/>
</dbReference>
<organism evidence="8 9">
    <name type="scientific">Sphingomonas psychrotolerans</name>
    <dbReference type="NCBI Taxonomy" id="1327635"/>
    <lineage>
        <taxon>Bacteria</taxon>
        <taxon>Pseudomonadati</taxon>
        <taxon>Pseudomonadota</taxon>
        <taxon>Alphaproteobacteria</taxon>
        <taxon>Sphingomonadales</taxon>
        <taxon>Sphingomonadaceae</taxon>
        <taxon>Sphingomonas</taxon>
    </lineage>
</organism>
<evidence type="ECO:0000256" key="2">
    <source>
        <dbReference type="ARBA" id="ARBA00022759"/>
    </source>
</evidence>
<name>A0A2K8MJ03_9SPHN</name>
<evidence type="ECO:0000256" key="5">
    <source>
        <dbReference type="ARBA" id="ARBA00023204"/>
    </source>
</evidence>
<reference evidence="8 9" key="1">
    <citation type="submission" date="2017-11" db="EMBL/GenBank/DDBJ databases">
        <title>Complete genome sequence of Sphingomonas sp. Strain Cra20, a psychrotolerant potential plant growth promoting rhizobacteria.</title>
        <authorList>
            <person name="Luo Y."/>
        </authorList>
    </citation>
    <scope>NUCLEOTIDE SEQUENCE [LARGE SCALE GENOMIC DNA]</scope>
    <source>
        <strain evidence="8 9">Cra20</strain>
    </source>
</reference>
<dbReference type="InterPro" id="IPR011335">
    <property type="entry name" value="Restrct_endonuc-II-like"/>
</dbReference>
<dbReference type="EMBL" id="CP024923">
    <property type="protein sequence ID" value="ATY32536.1"/>
    <property type="molecule type" value="Genomic_DNA"/>
</dbReference>
<dbReference type="Gene3D" id="3.40.960.10">
    <property type="entry name" value="VSR Endonuclease"/>
    <property type="match status" value="1"/>
</dbReference>
<evidence type="ECO:0000313" key="8">
    <source>
        <dbReference type="EMBL" id="ATY32536.1"/>
    </source>
</evidence>
<dbReference type="GO" id="GO:0016787">
    <property type="term" value="F:hydrolase activity"/>
    <property type="evidence" value="ECO:0007669"/>
    <property type="project" value="UniProtKB-KW"/>
</dbReference>
<dbReference type="KEGG" id="sphc:CVN68_11585"/>
<dbReference type="GO" id="GO:0006298">
    <property type="term" value="P:mismatch repair"/>
    <property type="evidence" value="ECO:0007669"/>
    <property type="project" value="UniProtKB-UniRule"/>
</dbReference>
<dbReference type="Pfam" id="PF03852">
    <property type="entry name" value="Vsr"/>
    <property type="match status" value="1"/>
</dbReference>
<keyword evidence="9" id="KW-1185">Reference proteome</keyword>
<keyword evidence="4 6" id="KW-0378">Hydrolase</keyword>
<dbReference type="SUPFAM" id="SSF52980">
    <property type="entry name" value="Restriction endonuclease-like"/>
    <property type="match status" value="1"/>
</dbReference>
<dbReference type="AlphaFoldDB" id="A0A2K8MJ03"/>
<evidence type="ECO:0000256" key="4">
    <source>
        <dbReference type="ARBA" id="ARBA00022801"/>
    </source>
</evidence>
<protein>
    <recommendedName>
        <fullName evidence="6">Very short patch repair endonuclease</fullName>
        <ecNumber evidence="6">3.1.-.-</ecNumber>
    </recommendedName>
</protein>
<evidence type="ECO:0000313" key="9">
    <source>
        <dbReference type="Proteomes" id="UP000229081"/>
    </source>
</evidence>
<gene>
    <name evidence="8" type="ORF">CVN68_11585</name>
</gene>
<accession>A0A2K8MJ03</accession>
<comment type="similarity">
    <text evidence="6">Belongs to the vsr family.</text>
</comment>
<evidence type="ECO:0000256" key="7">
    <source>
        <dbReference type="SAM" id="MobiDB-lite"/>
    </source>
</evidence>